<dbReference type="HOGENOM" id="CLU_164729_0_0_6"/>
<evidence type="ECO:0000313" key="2">
    <source>
        <dbReference type="Proteomes" id="UP000000393"/>
    </source>
</evidence>
<dbReference type="OrthoDB" id="5771638at2"/>
<protein>
    <submittedName>
        <fullName evidence="1">Uncharacterized protein</fullName>
    </submittedName>
</protein>
<dbReference type="Proteomes" id="UP000000393">
    <property type="component" value="Chromosome"/>
</dbReference>
<reference evidence="1 2" key="1">
    <citation type="submission" date="2010-06" db="EMBL/GenBank/DDBJ databases">
        <title>Complete sequence of chromosome of Nitrosococcus watsoni C-113.</title>
        <authorList>
            <consortium name="US DOE Joint Genome Institute"/>
            <person name="Lucas S."/>
            <person name="Copeland A."/>
            <person name="Lapidus A."/>
            <person name="Cheng J.-F."/>
            <person name="Bruce D."/>
            <person name="Goodwin L."/>
            <person name="Pitluck S."/>
            <person name="Malfatti S.A."/>
            <person name="Chain P.S.G."/>
            <person name="Land M."/>
            <person name="Hauser L."/>
            <person name="Kyrpides N."/>
            <person name="Ivanova N."/>
            <person name="Cambell M.A."/>
            <person name="Heidelberg J.F."/>
            <person name="Klotz M.G."/>
            <person name="Woyke T."/>
        </authorList>
    </citation>
    <scope>NUCLEOTIDE SEQUENCE [LARGE SCALE GENOMIC DNA]</scope>
    <source>
        <strain evidence="1 2">C-113</strain>
    </source>
</reference>
<evidence type="ECO:0000313" key="1">
    <source>
        <dbReference type="EMBL" id="ADJ28741.1"/>
    </source>
</evidence>
<dbReference type="EMBL" id="CP002086">
    <property type="protein sequence ID" value="ADJ28741.1"/>
    <property type="molecule type" value="Genomic_DNA"/>
</dbReference>
<proteinExistence type="predicted"/>
<gene>
    <name evidence="1" type="ordered locus">Nwat_1893</name>
</gene>
<organism evidence="1 2">
    <name type="scientific">Nitrosococcus watsoni (strain C-113)</name>
    <dbReference type="NCBI Taxonomy" id="105559"/>
    <lineage>
        <taxon>Bacteria</taxon>
        <taxon>Pseudomonadati</taxon>
        <taxon>Pseudomonadota</taxon>
        <taxon>Gammaproteobacteria</taxon>
        <taxon>Chromatiales</taxon>
        <taxon>Chromatiaceae</taxon>
        <taxon>Nitrosococcus</taxon>
    </lineage>
</organism>
<sequence length="122" mass="14517">MKAYYIIPVIILAITPAYGAEPQINMEHMQQRLQKMETIMDQAHTAKGKDERNRLMREHMQLMLEQMQEMHHILGHENRPQDTQQWRQNVEQRLDVMQQMIEQILEQEKMHSDSIMGLPVPG</sequence>
<keyword evidence="2" id="KW-1185">Reference proteome</keyword>
<dbReference type="RefSeq" id="WP_013220833.1">
    <property type="nucleotide sequence ID" value="NC_014315.1"/>
</dbReference>
<name>D8K764_NITWC</name>
<dbReference type="AlphaFoldDB" id="D8K764"/>
<dbReference type="KEGG" id="nwa:Nwat_1893"/>
<accession>D8K764</accession>